<feature type="repeat" description="TPR" evidence="2">
    <location>
        <begin position="588"/>
        <end position="621"/>
    </location>
</feature>
<evidence type="ECO:0000259" key="4">
    <source>
        <dbReference type="Pfam" id="PF13435"/>
    </source>
</evidence>
<organism evidence="5 6">
    <name type="scientific">Brevifollis gellanilyticus</name>
    <dbReference type="NCBI Taxonomy" id="748831"/>
    <lineage>
        <taxon>Bacteria</taxon>
        <taxon>Pseudomonadati</taxon>
        <taxon>Verrucomicrobiota</taxon>
        <taxon>Verrucomicrobiia</taxon>
        <taxon>Verrucomicrobiales</taxon>
        <taxon>Verrucomicrobiaceae</taxon>
    </lineage>
</organism>
<keyword evidence="2" id="KW-0802">TPR repeat</keyword>
<dbReference type="InterPro" id="IPR011990">
    <property type="entry name" value="TPR-like_helical_dom_sf"/>
</dbReference>
<comment type="caution">
    <text evidence="5">The sequence shown here is derived from an EMBL/GenBank/DDBJ whole genome shotgun (WGS) entry which is preliminary data.</text>
</comment>
<keyword evidence="6" id="KW-1185">Reference proteome</keyword>
<feature type="repeat" description="TPR" evidence="2">
    <location>
        <begin position="724"/>
        <end position="757"/>
    </location>
</feature>
<dbReference type="SMART" id="SM00028">
    <property type="entry name" value="TPR"/>
    <property type="match status" value="5"/>
</dbReference>
<feature type="repeat" description="TPR" evidence="2">
    <location>
        <begin position="690"/>
        <end position="723"/>
    </location>
</feature>
<feature type="domain" description="Cytochrome c-552/4" evidence="4">
    <location>
        <begin position="206"/>
        <end position="244"/>
    </location>
</feature>
<dbReference type="EMBL" id="BKAG01000035">
    <property type="protein sequence ID" value="GEP44743.1"/>
    <property type="molecule type" value="Genomic_DNA"/>
</dbReference>
<dbReference type="InterPro" id="IPR019734">
    <property type="entry name" value="TPR_rpt"/>
</dbReference>
<accession>A0A512MDD1</accession>
<dbReference type="PANTHER" id="PTHR35038">
    <property type="entry name" value="DISSIMILATORY SULFITE REDUCTASE SIRA"/>
    <property type="match status" value="1"/>
</dbReference>
<sequence length="769" mass="85250">MKKKPAPAPEPAPASNAKAALVLGGGLAGLIALVAWALWPAPNYTPVPLAAPKPVEPYVMPDEKTAFAQYAGSESCRACHAAEFDKWKGSHHGLAERAPNNELDLAAFEPPKAFQHGTQTTEARKGANVFEIVSLGFDGKREAYPVKRVIGHDPLRQFLVEGQRGALHAMEACFDPHKGDWFNVYGNEDRKPGEWGHWTGRGMVWNQMCATCHNTRVRKNYDVPTDTYHTSMAEMTVSCESCHGPMKSHSDWQQQYQGQGKKDPTVVKWSRDQHIDNCAGCHARRGEITGDFVPGDSFWDHHLLTITDGTDVYYPDGQIRDENYEFSSFLSSRMYHAGVRCMDCHDMHSMKPILPGNQLCMRCHTAGGFPNAPVILPEMHTFHKTDSAGSQCINCHMPQTTYMQRHPRHDHGFTIPDPLLTKQFGVPNACNKCHQDKDTEWSLTATDKWWGEKMNRKTRTRATLIAQARQGNPSARDGLIALLGSDEIPHWKASASLLLDRWASDPPVIAALQKQLQHTHPLVRQSAARTLEPALQAPGVRSDMEKLLLDPARNVRVTAAWALRESIDASSAAAKDTEHMLQLNADQPSGQMQLGQWHYARRDLPSAIKAMETAIQWDPNSPPFHHDLALLHSTAGSTAQTIQKLRDAIKLAPNEAQYHYELGLALSESGDLVGTIAALRECVRVQPRFARAWYNLGLALNQQGQVPEAITALKQGEAAEPGDPSIPYARATIHAQAGQKPEALEALDRSLRIDPSNADAQRLRMMLSR</sequence>
<feature type="transmembrane region" description="Helical" evidence="3">
    <location>
        <begin position="20"/>
        <end position="39"/>
    </location>
</feature>
<dbReference type="InterPro" id="IPR016024">
    <property type="entry name" value="ARM-type_fold"/>
</dbReference>
<dbReference type="AlphaFoldDB" id="A0A512MDD1"/>
<gene>
    <name evidence="5" type="ORF">BGE01nite_40340</name>
</gene>
<dbReference type="PROSITE" id="PS50005">
    <property type="entry name" value="TPR"/>
    <property type="match status" value="3"/>
</dbReference>
<dbReference type="RefSeq" id="WP_146852988.1">
    <property type="nucleotide sequence ID" value="NZ_BKAG01000035.1"/>
</dbReference>
<dbReference type="SUPFAM" id="SSF48695">
    <property type="entry name" value="Multiheme cytochromes"/>
    <property type="match status" value="1"/>
</dbReference>
<dbReference type="Gene3D" id="1.25.10.10">
    <property type="entry name" value="Leucine-rich Repeat Variant"/>
    <property type="match status" value="1"/>
</dbReference>
<evidence type="ECO:0000313" key="5">
    <source>
        <dbReference type="EMBL" id="GEP44743.1"/>
    </source>
</evidence>
<keyword evidence="3" id="KW-0812">Transmembrane</keyword>
<dbReference type="CDD" id="cd08168">
    <property type="entry name" value="Cytochrom_C3"/>
    <property type="match status" value="1"/>
</dbReference>
<dbReference type="Pfam" id="PF13435">
    <property type="entry name" value="Cytochrome_C554"/>
    <property type="match status" value="1"/>
</dbReference>
<dbReference type="InterPro" id="IPR011989">
    <property type="entry name" value="ARM-like"/>
</dbReference>
<dbReference type="InterPro" id="IPR023155">
    <property type="entry name" value="Cyt_c-552/4"/>
</dbReference>
<evidence type="ECO:0000313" key="6">
    <source>
        <dbReference type="Proteomes" id="UP000321577"/>
    </source>
</evidence>
<proteinExistence type="predicted"/>
<dbReference type="SUPFAM" id="SSF48452">
    <property type="entry name" value="TPR-like"/>
    <property type="match status" value="1"/>
</dbReference>
<dbReference type="Pfam" id="PF14559">
    <property type="entry name" value="TPR_19"/>
    <property type="match status" value="1"/>
</dbReference>
<evidence type="ECO:0000256" key="3">
    <source>
        <dbReference type="SAM" id="Phobius"/>
    </source>
</evidence>
<keyword evidence="1" id="KW-0732">Signal</keyword>
<evidence type="ECO:0000256" key="1">
    <source>
        <dbReference type="ARBA" id="ARBA00022729"/>
    </source>
</evidence>
<reference evidence="5 6" key="1">
    <citation type="submission" date="2019-07" db="EMBL/GenBank/DDBJ databases">
        <title>Whole genome shotgun sequence of Brevifollis gellanilyticus NBRC 108608.</title>
        <authorList>
            <person name="Hosoyama A."/>
            <person name="Uohara A."/>
            <person name="Ohji S."/>
            <person name="Ichikawa N."/>
        </authorList>
    </citation>
    <scope>NUCLEOTIDE SEQUENCE [LARGE SCALE GENOMIC DNA]</scope>
    <source>
        <strain evidence="5 6">NBRC 108608</strain>
    </source>
</reference>
<protein>
    <recommendedName>
        <fullName evidence="4">Cytochrome c-552/4 domain-containing protein</fullName>
    </recommendedName>
</protein>
<keyword evidence="3" id="KW-1133">Transmembrane helix</keyword>
<keyword evidence="3" id="KW-0472">Membrane</keyword>
<evidence type="ECO:0000256" key="2">
    <source>
        <dbReference type="PROSITE-ProRule" id="PRU00339"/>
    </source>
</evidence>
<name>A0A512MDD1_9BACT</name>
<dbReference type="Proteomes" id="UP000321577">
    <property type="component" value="Unassembled WGS sequence"/>
</dbReference>
<dbReference type="InterPro" id="IPR051829">
    <property type="entry name" value="Multiheme_Cytochr_ET"/>
</dbReference>
<dbReference type="SUPFAM" id="SSF48371">
    <property type="entry name" value="ARM repeat"/>
    <property type="match status" value="1"/>
</dbReference>
<dbReference type="OrthoDB" id="9814800at2"/>
<dbReference type="Gene3D" id="1.25.40.10">
    <property type="entry name" value="Tetratricopeptide repeat domain"/>
    <property type="match status" value="1"/>
</dbReference>
<dbReference type="Gene3D" id="1.10.1130.10">
    <property type="entry name" value="Flavocytochrome C3, Chain A"/>
    <property type="match status" value="3"/>
</dbReference>
<dbReference type="InterPro" id="IPR036280">
    <property type="entry name" value="Multihaem_cyt_sf"/>
</dbReference>
<dbReference type="PANTHER" id="PTHR35038:SF8">
    <property type="entry name" value="C-TYPE POLYHEME CYTOCHROME OMCC"/>
    <property type="match status" value="1"/>
</dbReference>